<dbReference type="EMBL" id="JAHCQH010000014">
    <property type="protein sequence ID" value="MBS9476229.1"/>
    <property type="molecule type" value="Genomic_DNA"/>
</dbReference>
<comment type="caution">
    <text evidence="11">The sequence shown here is derived from an EMBL/GenBank/DDBJ whole genome shotgun (WGS) entry which is preliminary data.</text>
</comment>
<dbReference type="RefSeq" id="WP_213754087.1">
    <property type="nucleotide sequence ID" value="NZ_JAHCQH010000014.1"/>
</dbReference>
<dbReference type="Pfam" id="PF04860">
    <property type="entry name" value="Phage_portal"/>
    <property type="match status" value="1"/>
</dbReference>
<keyword evidence="12" id="KW-1185">Reference proteome</keyword>
<dbReference type="InterPro" id="IPR006427">
    <property type="entry name" value="Portal_HK97"/>
</dbReference>
<comment type="catalytic activity">
    <reaction evidence="2">
        <text>3',3',3'-cAAG + H2O = G[3'-5']pA[3'-5']pAp[3'] + H(+)</text>
        <dbReference type="Rhea" id="RHEA:72863"/>
        <dbReference type="ChEBI" id="CHEBI:15377"/>
        <dbReference type="ChEBI" id="CHEBI:15378"/>
        <dbReference type="ChEBI" id="CHEBI:143810"/>
        <dbReference type="ChEBI" id="CHEBI:192532"/>
    </reaction>
    <physiologicalReaction direction="left-to-right" evidence="2">
        <dbReference type="Rhea" id="RHEA:72864"/>
    </physiologicalReaction>
</comment>
<accession>A0ABS5R3K9</accession>
<reference evidence="11" key="1">
    <citation type="submission" date="2021-05" db="EMBL/GenBank/DDBJ databases">
        <authorList>
            <person name="Sun Q."/>
            <person name="Inoue M."/>
        </authorList>
    </citation>
    <scope>NUCLEOTIDE SEQUENCE</scope>
    <source>
        <strain evidence="11">VKM B-3255</strain>
    </source>
</reference>
<comment type="catalytic activity">
    <reaction evidence="5">
        <text>3',3'-cGAMP + H2O = G[3'-5']pAp[3'] + H(+)</text>
        <dbReference type="Rhea" id="RHEA:72831"/>
        <dbReference type="ChEBI" id="CHEBI:15377"/>
        <dbReference type="ChEBI" id="CHEBI:15378"/>
        <dbReference type="ChEBI" id="CHEBI:71501"/>
        <dbReference type="ChEBI" id="CHEBI:192497"/>
    </reaction>
    <physiologicalReaction direction="left-to-right" evidence="5">
        <dbReference type="Rhea" id="RHEA:72832"/>
    </physiologicalReaction>
</comment>
<feature type="compositionally biased region" description="Acidic residues" evidence="9">
    <location>
        <begin position="388"/>
        <end position="397"/>
    </location>
</feature>
<gene>
    <name evidence="11" type="ORF">KIP89_03825</name>
</gene>
<proteinExistence type="inferred from homology"/>
<organism evidence="11 12">
    <name type="scientific">Ancylobacter radicis</name>
    <dbReference type="NCBI Taxonomy" id="2836179"/>
    <lineage>
        <taxon>Bacteria</taxon>
        <taxon>Pseudomonadati</taxon>
        <taxon>Pseudomonadota</taxon>
        <taxon>Alphaproteobacteria</taxon>
        <taxon>Hyphomicrobiales</taxon>
        <taxon>Xanthobacteraceae</taxon>
        <taxon>Ancylobacter</taxon>
    </lineage>
</organism>
<feature type="domain" description="Anti-CBASS protein Acb1-like C-terminal" evidence="10">
    <location>
        <begin position="429"/>
        <end position="573"/>
    </location>
</feature>
<comment type="catalytic activity">
    <reaction evidence="8">
        <text>3',3'-cUAMP + H2O = U[3'-5']pAp[3'] + H(+)</text>
        <dbReference type="Rhea" id="RHEA:72835"/>
        <dbReference type="ChEBI" id="CHEBI:15377"/>
        <dbReference type="ChEBI" id="CHEBI:15378"/>
        <dbReference type="ChEBI" id="CHEBI:143809"/>
        <dbReference type="ChEBI" id="CHEBI:192498"/>
    </reaction>
    <physiologicalReaction direction="left-to-right" evidence="8">
        <dbReference type="Rhea" id="RHEA:72836"/>
    </physiologicalReaction>
</comment>
<evidence type="ECO:0000313" key="12">
    <source>
        <dbReference type="Proteomes" id="UP001166585"/>
    </source>
</evidence>
<dbReference type="InterPro" id="IPR056175">
    <property type="entry name" value="Acb1-like_C"/>
</dbReference>
<feature type="region of interest" description="Disordered" evidence="9">
    <location>
        <begin position="376"/>
        <end position="429"/>
    </location>
</feature>
<comment type="catalytic activity">
    <reaction evidence="3">
        <text>3',3',3'-c-tri-AMP + H2O = A[3'-5']pA[3'-5']pAp[3'] + H(+)</text>
        <dbReference type="Rhea" id="RHEA:72859"/>
        <dbReference type="ChEBI" id="CHEBI:15377"/>
        <dbReference type="ChEBI" id="CHEBI:15378"/>
        <dbReference type="ChEBI" id="CHEBI:192523"/>
        <dbReference type="ChEBI" id="CHEBI:192530"/>
    </reaction>
    <physiologicalReaction direction="left-to-right" evidence="3">
        <dbReference type="Rhea" id="RHEA:72860"/>
    </physiologicalReaction>
</comment>
<evidence type="ECO:0000256" key="3">
    <source>
        <dbReference type="ARBA" id="ARBA00034240"/>
    </source>
</evidence>
<dbReference type="InterPro" id="IPR006944">
    <property type="entry name" value="Phage/GTA_portal"/>
</dbReference>
<comment type="similarity">
    <text evidence="6">Belongs to the anti-CBASS protein Acb1 family.</text>
</comment>
<evidence type="ECO:0000256" key="2">
    <source>
        <dbReference type="ARBA" id="ARBA00034233"/>
    </source>
</evidence>
<evidence type="ECO:0000256" key="9">
    <source>
        <dbReference type="SAM" id="MobiDB-lite"/>
    </source>
</evidence>
<evidence type="ECO:0000256" key="7">
    <source>
        <dbReference type="ARBA" id="ARBA00034343"/>
    </source>
</evidence>
<evidence type="ECO:0000259" key="10">
    <source>
        <dbReference type="Pfam" id="PF23474"/>
    </source>
</evidence>
<protein>
    <recommendedName>
        <fullName evidence="7">Anti-CBASS protein Acb1</fullName>
    </recommendedName>
</protein>
<dbReference type="Pfam" id="PF23474">
    <property type="entry name" value="Acb1"/>
    <property type="match status" value="1"/>
</dbReference>
<comment type="catalytic activity">
    <reaction evidence="4">
        <text>3',3',3'-cAAG + H2O = A[3'-5']pG[3'-5']pAp[3'] + H(+)</text>
        <dbReference type="Rhea" id="RHEA:72867"/>
        <dbReference type="ChEBI" id="CHEBI:15377"/>
        <dbReference type="ChEBI" id="CHEBI:15378"/>
        <dbReference type="ChEBI" id="CHEBI:143810"/>
        <dbReference type="ChEBI" id="CHEBI:192533"/>
    </reaction>
    <physiologicalReaction direction="left-to-right" evidence="4">
        <dbReference type="Rhea" id="RHEA:72868"/>
    </physiologicalReaction>
</comment>
<evidence type="ECO:0000256" key="6">
    <source>
        <dbReference type="ARBA" id="ARBA00034316"/>
    </source>
</evidence>
<dbReference type="Proteomes" id="UP001166585">
    <property type="component" value="Unassembled WGS sequence"/>
</dbReference>
<keyword evidence="1" id="KW-0378">Hydrolase</keyword>
<dbReference type="NCBIfam" id="TIGR01537">
    <property type="entry name" value="portal_HK97"/>
    <property type="match status" value="1"/>
</dbReference>
<evidence type="ECO:0000256" key="5">
    <source>
        <dbReference type="ARBA" id="ARBA00034283"/>
    </source>
</evidence>
<name>A0ABS5R3K9_9HYPH</name>
<evidence type="ECO:0000313" key="11">
    <source>
        <dbReference type="EMBL" id="MBS9476229.1"/>
    </source>
</evidence>
<evidence type="ECO:0000256" key="1">
    <source>
        <dbReference type="ARBA" id="ARBA00022801"/>
    </source>
</evidence>
<evidence type="ECO:0000256" key="8">
    <source>
        <dbReference type="ARBA" id="ARBA00048123"/>
    </source>
</evidence>
<sequence length="575" mass="63456">MAGFFRRLFGDTQETKSVDFSEEMWAAINGGWGVPTKSGADVSINSALSQSPFYRGVLVIADGVAQLPVEIYRSLPGGRGAEPAIDHPLYDMLLYRPSGVQDAPTFFGTIVMHAVATGNSVSYRVMVNGQMRELLPFRPEHVTIDTNPYLGETVYDCTFETGQFATLGATEVFHLRGPSWRVHKGLDPSLIGREAIGLAQATEETHSRLHKNGARPSGVLSSEKSLDKTQIELLREQWEKTYTGTENSSKTAVLPAGLKWEQIRMSGVDAEHLATRKHQIEEIARFLGVFPIMLGHAGDQSPTFASADAFLEAHVRYTLQPWIRRLTGAVNAQLLTEDERRAGYRCRIDTSELLRGSLKDRTEYYKAALGTNSSPGWLKPNEIREDDGWNPDDDPDMDQVWQPATMAPVNATSQDPANPASEAKSSTPRTLYVSRPLKNGAELLRWAKAQGFSETLGAGDLHVTLIHSRSEIDWMSIGRSWNPNDIGELVIPPGGPRVVEAMNTAKGAAIALKFSSAELEWRHEQIVEAGAVHDWPGYQPHITITYDARSVDLSAVEPYQGKLVFGPERFEEISA</sequence>
<evidence type="ECO:0000256" key="4">
    <source>
        <dbReference type="ARBA" id="ARBA00034244"/>
    </source>
</evidence>